<accession>A0A1M5YWI8</accession>
<dbReference type="Proteomes" id="UP000184139">
    <property type="component" value="Unassembled WGS sequence"/>
</dbReference>
<keyword evidence="1" id="KW-0472">Membrane</keyword>
<evidence type="ECO:0000313" key="2">
    <source>
        <dbReference type="EMBL" id="SHI16355.1"/>
    </source>
</evidence>
<dbReference type="AlphaFoldDB" id="A0A1M5YWI8"/>
<name>A0A1M5YWI8_9BACT</name>
<dbReference type="RefSeq" id="WP_073379653.1">
    <property type="nucleotide sequence ID" value="NZ_FQXS01000081.1"/>
</dbReference>
<keyword evidence="3" id="KW-1185">Reference proteome</keyword>
<protein>
    <submittedName>
        <fullName evidence="2">Uncharacterized protein</fullName>
    </submittedName>
</protein>
<organism evidence="2 3">
    <name type="scientific">Desulfofustis glycolicus DSM 9705</name>
    <dbReference type="NCBI Taxonomy" id="1121409"/>
    <lineage>
        <taxon>Bacteria</taxon>
        <taxon>Pseudomonadati</taxon>
        <taxon>Thermodesulfobacteriota</taxon>
        <taxon>Desulfobulbia</taxon>
        <taxon>Desulfobulbales</taxon>
        <taxon>Desulfocapsaceae</taxon>
        <taxon>Desulfofustis</taxon>
    </lineage>
</organism>
<gene>
    <name evidence="2" type="ORF">SAMN02745124_04517</name>
</gene>
<feature type="transmembrane region" description="Helical" evidence="1">
    <location>
        <begin position="34"/>
        <end position="54"/>
    </location>
</feature>
<keyword evidence="1" id="KW-1133">Transmembrane helix</keyword>
<reference evidence="2 3" key="1">
    <citation type="submission" date="2016-11" db="EMBL/GenBank/DDBJ databases">
        <authorList>
            <person name="Jaros S."/>
            <person name="Januszkiewicz K."/>
            <person name="Wedrychowicz H."/>
        </authorList>
    </citation>
    <scope>NUCLEOTIDE SEQUENCE [LARGE SCALE GENOMIC DNA]</scope>
    <source>
        <strain evidence="2 3">DSM 9705</strain>
    </source>
</reference>
<evidence type="ECO:0000313" key="3">
    <source>
        <dbReference type="Proteomes" id="UP000184139"/>
    </source>
</evidence>
<sequence length="137" mass="16018">MIRPHRISDWNVFYGMTGKTDYAKQMGKFVLARLLFEILIVLPFRILILLPLYLTGITLENHTKQQESIKRSQIKKIERAQKVLLQLEKLMPEISTADTKATRKSKTMRALTLLDELERLGQKEVVYDFEQVNEVDP</sequence>
<keyword evidence="1" id="KW-0812">Transmembrane</keyword>
<dbReference type="EMBL" id="FQXS01000081">
    <property type="protein sequence ID" value="SHI16355.1"/>
    <property type="molecule type" value="Genomic_DNA"/>
</dbReference>
<proteinExistence type="predicted"/>
<evidence type="ECO:0000256" key="1">
    <source>
        <dbReference type="SAM" id="Phobius"/>
    </source>
</evidence>